<feature type="transmembrane region" description="Helical" evidence="2">
    <location>
        <begin position="106"/>
        <end position="124"/>
    </location>
</feature>
<evidence type="ECO:0000256" key="2">
    <source>
        <dbReference type="SAM" id="Phobius"/>
    </source>
</evidence>
<keyword evidence="4" id="KW-1185">Reference proteome</keyword>
<evidence type="ECO:0000313" key="3">
    <source>
        <dbReference type="EMBL" id="GAA99378.1"/>
    </source>
</evidence>
<proteinExistence type="predicted"/>
<dbReference type="EMBL" id="BABT02000220">
    <property type="protein sequence ID" value="GAA99378.1"/>
    <property type="molecule type" value="Genomic_DNA"/>
</dbReference>
<keyword evidence="2" id="KW-0472">Membrane</keyword>
<feature type="region of interest" description="Disordered" evidence="1">
    <location>
        <begin position="25"/>
        <end position="103"/>
    </location>
</feature>
<keyword evidence="2" id="KW-0812">Transmembrane</keyword>
<keyword evidence="2" id="KW-1133">Transmembrane helix</keyword>
<dbReference type="AlphaFoldDB" id="G7E9Q9"/>
<gene>
    <name evidence="3" type="primary">Mo06074</name>
    <name evidence="3" type="ORF">E5Q_06074</name>
</gene>
<evidence type="ECO:0000313" key="4">
    <source>
        <dbReference type="Proteomes" id="UP000009131"/>
    </source>
</evidence>
<accession>G7E9Q9</accession>
<comment type="caution">
    <text evidence="3">The sequence shown here is derived from an EMBL/GenBank/DDBJ whole genome shotgun (WGS) entry which is preliminary data.</text>
</comment>
<evidence type="ECO:0000256" key="1">
    <source>
        <dbReference type="SAM" id="MobiDB-lite"/>
    </source>
</evidence>
<feature type="compositionally biased region" description="Low complexity" evidence="1">
    <location>
        <begin position="56"/>
        <end position="81"/>
    </location>
</feature>
<reference evidence="3 4" key="1">
    <citation type="journal article" date="2011" name="J. Gen. Appl. Microbiol.">
        <title>Draft genome sequencing of the enigmatic basidiomycete Mixia osmundae.</title>
        <authorList>
            <person name="Nishida H."/>
            <person name="Nagatsuka Y."/>
            <person name="Sugiyama J."/>
        </authorList>
    </citation>
    <scope>NUCLEOTIDE SEQUENCE [LARGE SCALE GENOMIC DNA]</scope>
    <source>
        <strain evidence="4">CBS 9802 / IAM 14324 / JCM 22182 / KY 12970</strain>
    </source>
</reference>
<dbReference type="InParanoid" id="G7E9Q9"/>
<sequence length="259" mass="27416">MNISFSPRSNQTVSRARWGTASISTLVESDTGAPPPPNTSAQLDKMAKASPRKAGSKPSSSGSKSGSKKATPAGPAAATRSSKPDLVSLESPKPSTQSGSGSSGKFAWTAIAIFLGYVILINLIKYSPGLDAYITTRQDKATRWIYDSAPEYLPAGVRSEIAKTGGAWIKAFNDQKEAGKQFVSAKFGTMAQQNVGVPLQQEMTRESQNVLDAAGQIIDAGKTKLEELYERAGGMDVDDLLSVAQEYARSHSGDSHAEL</sequence>
<dbReference type="Proteomes" id="UP000009131">
    <property type="component" value="Unassembled WGS sequence"/>
</dbReference>
<organism evidence="3 4">
    <name type="scientific">Mixia osmundae (strain CBS 9802 / IAM 14324 / JCM 22182 / KY 12970)</name>
    <dbReference type="NCBI Taxonomy" id="764103"/>
    <lineage>
        <taxon>Eukaryota</taxon>
        <taxon>Fungi</taxon>
        <taxon>Dikarya</taxon>
        <taxon>Basidiomycota</taxon>
        <taxon>Pucciniomycotina</taxon>
        <taxon>Mixiomycetes</taxon>
        <taxon>Mixiales</taxon>
        <taxon>Mixiaceae</taxon>
        <taxon>Mixia</taxon>
    </lineage>
</organism>
<protein>
    <submittedName>
        <fullName evidence="3">Uncharacterized protein</fullName>
    </submittedName>
</protein>
<name>G7E9Q9_MIXOS</name>
<dbReference type="HOGENOM" id="CLU_1289215_0_0_1"/>
<reference evidence="3 4" key="2">
    <citation type="journal article" date="2012" name="Open Biol.">
        <title>Characteristics of nucleosomes and linker DNA regions on the genome of the basidiomycete Mixia osmundae revealed by mono- and dinucleosome mapping.</title>
        <authorList>
            <person name="Nishida H."/>
            <person name="Kondo S."/>
            <person name="Matsumoto T."/>
            <person name="Suzuki Y."/>
            <person name="Yoshikawa H."/>
            <person name="Taylor T.D."/>
            <person name="Sugiyama J."/>
        </authorList>
    </citation>
    <scope>NUCLEOTIDE SEQUENCE [LARGE SCALE GENOMIC DNA]</scope>
    <source>
        <strain evidence="4">CBS 9802 / IAM 14324 / JCM 22182 / KY 12970</strain>
    </source>
</reference>